<dbReference type="EMBL" id="VOGX01000092">
    <property type="protein sequence ID" value="TWV16311.1"/>
    <property type="molecule type" value="Genomic_DNA"/>
</dbReference>
<reference evidence="15" key="2">
    <citation type="journal article" date="2019" name="Microbiol. Resour. Announc.">
        <title>Draft Genomic Sequences of Streptomyces misionensis and Streptomyces albidoflavus, bacteria applied for phytopathogen biocontrol.</title>
        <authorList>
            <person name="Pylro V."/>
            <person name="Dias A."/>
            <person name="Andreote F."/>
            <person name="Varani A."/>
            <person name="Andreote C."/>
            <person name="Bernardo E."/>
            <person name="Martins T."/>
        </authorList>
    </citation>
    <scope>NUCLEOTIDE SEQUENCE [LARGE SCALE GENOMIC DNA]</scope>
    <source>
        <strain evidence="15">77</strain>
    </source>
</reference>
<evidence type="ECO:0000259" key="9">
    <source>
        <dbReference type="Pfam" id="PF00346"/>
    </source>
</evidence>
<dbReference type="InterPro" id="IPR001135">
    <property type="entry name" value="NADH_Q_OxRdtase_suD"/>
</dbReference>
<evidence type="ECO:0000313" key="10">
    <source>
        <dbReference type="EMBL" id="RZE20793.1"/>
    </source>
</evidence>
<dbReference type="SUPFAM" id="SSF56762">
    <property type="entry name" value="HydB/Nqo4-like"/>
    <property type="match status" value="1"/>
</dbReference>
<evidence type="ECO:0000313" key="14">
    <source>
        <dbReference type="Proteomes" id="UP000292693"/>
    </source>
</evidence>
<dbReference type="GO" id="GO:0051287">
    <property type="term" value="F:NAD binding"/>
    <property type="evidence" value="ECO:0007669"/>
    <property type="project" value="InterPro"/>
</dbReference>
<keyword evidence="5 6" id="KW-0520">NAD</keyword>
<dbReference type="GO" id="GO:0048038">
    <property type="term" value="F:quinone binding"/>
    <property type="evidence" value="ECO:0007669"/>
    <property type="project" value="UniProtKB-KW"/>
</dbReference>
<keyword evidence="6" id="KW-0472">Membrane</keyword>
<dbReference type="EMBL" id="PKLK01000023">
    <property type="protein sequence ID" value="RZE37364.1"/>
    <property type="molecule type" value="Genomic_DNA"/>
</dbReference>
<reference evidence="12" key="3">
    <citation type="submission" date="2019-07" db="EMBL/GenBank/DDBJ databases">
        <authorList>
            <person name="Pylro V."/>
            <person name="Dias A."/>
            <person name="Andreote F."/>
            <person name="Varani A."/>
            <person name="Andreote C."/>
            <person name="Bernardo E."/>
            <person name="Martins T."/>
        </authorList>
    </citation>
    <scope>NUCLEOTIDE SEQUENCE</scope>
    <source>
        <strain evidence="12">77</strain>
    </source>
</reference>
<evidence type="ECO:0000256" key="8">
    <source>
        <dbReference type="SAM" id="MobiDB-lite"/>
    </source>
</evidence>
<dbReference type="InterPro" id="IPR022885">
    <property type="entry name" value="NDH1_su_D/H"/>
</dbReference>
<comment type="caution">
    <text evidence="10">The sequence shown here is derived from an EMBL/GenBank/DDBJ whole genome shotgun (WGS) entry which is preliminary data.</text>
</comment>
<dbReference type="Pfam" id="PF00346">
    <property type="entry name" value="Complex1_49kDa"/>
    <property type="match status" value="1"/>
</dbReference>
<dbReference type="Proteomes" id="UP000292693">
    <property type="component" value="Unassembled WGS sequence"/>
</dbReference>
<feature type="domain" description="NADH-quinone oxidoreductase subunit D" evidence="9">
    <location>
        <begin position="173"/>
        <end position="459"/>
    </location>
</feature>
<dbReference type="AlphaFoldDB" id="A0A126Y5Q1"/>
<comment type="subcellular location">
    <subcellularLocation>
        <location evidence="6">Cell membrane</location>
        <topology evidence="6">Peripheral membrane protein</topology>
        <orientation evidence="6">Cytoplasmic side</orientation>
    </subcellularLocation>
</comment>
<comment type="similarity">
    <text evidence="1 6 7">Belongs to the complex I 49 kDa subunit family.</text>
</comment>
<evidence type="ECO:0000256" key="5">
    <source>
        <dbReference type="ARBA" id="ARBA00023027"/>
    </source>
</evidence>
<dbReference type="InterPro" id="IPR029014">
    <property type="entry name" value="NiFe-Hase_large"/>
</dbReference>
<keyword evidence="2 6" id="KW-0813">Transport</keyword>
<keyword evidence="15" id="KW-1185">Reference proteome</keyword>
<accession>A0A126Y5Q1</accession>
<keyword evidence="4 6" id="KW-1278">Translocase</keyword>
<keyword evidence="3 6" id="KW-0874">Quinone</keyword>
<evidence type="ECO:0000313" key="12">
    <source>
        <dbReference type="EMBL" id="TWV16311.1"/>
    </source>
</evidence>
<comment type="function">
    <text evidence="6">NDH-1 shuttles electrons from NADH, via FMN and iron-sulfur (Fe-S) centers, to quinones in the respiratory chain. The immediate electron acceptor for the enzyme in this species is believed to be a menaquinone. Couples the redox reaction to proton translocation (for every two electrons transferred, four hydrogen ions are translocated across the cytoplasmic membrane), and thus conserves the redox energy in a proton gradient.</text>
</comment>
<dbReference type="EMBL" id="PKLL01000023">
    <property type="protein sequence ID" value="RZE20793.1"/>
    <property type="molecule type" value="Genomic_DNA"/>
</dbReference>
<dbReference type="Gene3D" id="1.10.645.10">
    <property type="entry name" value="Cytochrome-c3 Hydrogenase, chain B"/>
    <property type="match status" value="1"/>
</dbReference>
<evidence type="ECO:0000256" key="4">
    <source>
        <dbReference type="ARBA" id="ARBA00022967"/>
    </source>
</evidence>
<evidence type="ECO:0000313" key="11">
    <source>
        <dbReference type="EMBL" id="RZE37364.1"/>
    </source>
</evidence>
<name>A0A126Y5Q1_9ACTN</name>
<dbReference type="PROSITE" id="PS00535">
    <property type="entry name" value="COMPLEX1_49K"/>
    <property type="match status" value="1"/>
</dbReference>
<dbReference type="GeneID" id="97269404"/>
<accession>A0A0X3X4D9</accession>
<dbReference type="EC" id="7.1.1.-" evidence="6"/>
<dbReference type="NCBIfam" id="NF004739">
    <property type="entry name" value="PRK06075.1"/>
    <property type="match status" value="1"/>
</dbReference>
<comment type="subunit">
    <text evidence="6">NDH-1 is composed of 14 different subunits. Subunits NuoB, C, D, E, F, and G constitute the peripheral sector of the complex.</text>
</comment>
<sequence>MSTSHPRQEAGHATAAEEDAVGYSAGRETTEGTVYTVTGGDWDEIAEAAAKSDDERIIVNMGPQHPSTHGVLRLILEIDGETVTEARCGIGYLHTGIEKNLEYRTWTQGTTFVTRMDYLTPFYNEAAYCLGVEKLLGIEDQVPDRASVIRVLLMELNRLSSHLVAIATGGMELGATTIMIYGFRDREVVLDLFELITGLRMNHAFIRPGGLAQDLPAGALDQVREGVKTLRKNIDEYDKLATGNPLFQGRMKGIGYLDLAGCMSLGITGPVLRSTGLPHDLRKTDPYCGYETYDFEVPTADTCDSYGRFLIRLAEMRESLKIVEQCLDRLREPGEVMVSDKKIAWPAQLALGPDGLGNSLDHIKKIMGTSMESLIHHFKLVTEGFRVPPGQAYAAVESPKGELGAHVVSDGTTRPYRVHFRDPSFTNLQAVAAMCEGGQVADVIVAVASIDPVMGGVDR</sequence>
<evidence type="ECO:0000256" key="1">
    <source>
        <dbReference type="ARBA" id="ARBA00005769"/>
    </source>
</evidence>
<dbReference type="Proteomes" id="UP000318052">
    <property type="component" value="Unassembled WGS sequence"/>
</dbReference>
<accession>A0A2M9SI40</accession>
<evidence type="ECO:0000313" key="13">
    <source>
        <dbReference type="Proteomes" id="UP000292095"/>
    </source>
</evidence>
<dbReference type="GO" id="GO:0005886">
    <property type="term" value="C:plasma membrane"/>
    <property type="evidence" value="ECO:0007669"/>
    <property type="project" value="UniProtKB-SubCell"/>
</dbReference>
<organism evidence="10 14">
    <name type="scientific">Streptomyces albidoflavus</name>
    <dbReference type="NCBI Taxonomy" id="1886"/>
    <lineage>
        <taxon>Bacteria</taxon>
        <taxon>Bacillati</taxon>
        <taxon>Actinomycetota</taxon>
        <taxon>Actinomycetes</taxon>
        <taxon>Kitasatosporales</taxon>
        <taxon>Streptomycetaceae</taxon>
        <taxon>Streptomyces</taxon>
        <taxon>Streptomyces albidoflavus group</taxon>
    </lineage>
</organism>
<dbReference type="HAMAP" id="MF_01358">
    <property type="entry name" value="NDH1_NuoD"/>
    <property type="match status" value="1"/>
</dbReference>
<reference evidence="13 14" key="1">
    <citation type="submission" date="2017-12" db="EMBL/GenBank/DDBJ databases">
        <title>Population genomics insights into the ecological differentiation and adaptive evolution in streptomycetes.</title>
        <authorList>
            <person name="Li Y."/>
            <person name="Huang Y."/>
        </authorList>
    </citation>
    <scope>NUCLEOTIDE SEQUENCE [LARGE SCALE GENOMIC DNA]</scope>
    <source>
        <strain evidence="11 13">FXJ.2339</strain>
        <strain evidence="10 14">NBRC 100770</strain>
    </source>
</reference>
<comment type="catalytic activity">
    <reaction evidence="6">
        <text>a quinone + NADH + 5 H(+)(in) = a quinol + NAD(+) + 4 H(+)(out)</text>
        <dbReference type="Rhea" id="RHEA:57888"/>
        <dbReference type="ChEBI" id="CHEBI:15378"/>
        <dbReference type="ChEBI" id="CHEBI:24646"/>
        <dbReference type="ChEBI" id="CHEBI:57540"/>
        <dbReference type="ChEBI" id="CHEBI:57945"/>
        <dbReference type="ChEBI" id="CHEBI:132124"/>
    </reaction>
</comment>
<dbReference type="RefSeq" id="WP_008409042.1">
    <property type="nucleotide sequence ID" value="NZ_CP014485.1"/>
</dbReference>
<dbReference type="Proteomes" id="UP000292095">
    <property type="component" value="Unassembled WGS sequence"/>
</dbReference>
<evidence type="ECO:0000313" key="15">
    <source>
        <dbReference type="Proteomes" id="UP000318052"/>
    </source>
</evidence>
<evidence type="ECO:0000256" key="3">
    <source>
        <dbReference type="ARBA" id="ARBA00022719"/>
    </source>
</evidence>
<dbReference type="PANTHER" id="PTHR11993">
    <property type="entry name" value="NADH-UBIQUINONE OXIDOREDUCTASE 49 KDA SUBUNIT"/>
    <property type="match status" value="1"/>
</dbReference>
<dbReference type="NCBIfam" id="TIGR01962">
    <property type="entry name" value="NuoD"/>
    <property type="match status" value="1"/>
</dbReference>
<keyword evidence="12" id="KW-0560">Oxidoreductase</keyword>
<proteinExistence type="inferred from homology"/>
<dbReference type="GO" id="GO:0050136">
    <property type="term" value="F:NADH dehydrogenase (quinone) (non-electrogenic) activity"/>
    <property type="evidence" value="ECO:0007669"/>
    <property type="project" value="UniProtKB-UniRule"/>
</dbReference>
<feature type="region of interest" description="Disordered" evidence="8">
    <location>
        <begin position="1"/>
        <end position="27"/>
    </location>
</feature>
<evidence type="ECO:0000256" key="7">
    <source>
        <dbReference type="RuleBase" id="RU003685"/>
    </source>
</evidence>
<dbReference type="InterPro" id="IPR014029">
    <property type="entry name" value="NADH_UbQ_OxRdtase_49kDa_CS"/>
</dbReference>
<evidence type="ECO:0000256" key="6">
    <source>
        <dbReference type="HAMAP-Rule" id="MF_01358"/>
    </source>
</evidence>
<dbReference type="PANTHER" id="PTHR11993:SF10">
    <property type="entry name" value="NADH DEHYDROGENASE [UBIQUINONE] IRON-SULFUR PROTEIN 2, MITOCHONDRIAL"/>
    <property type="match status" value="1"/>
</dbReference>
<evidence type="ECO:0000256" key="2">
    <source>
        <dbReference type="ARBA" id="ARBA00022448"/>
    </source>
</evidence>
<keyword evidence="6" id="KW-1003">Cell membrane</keyword>
<gene>
    <name evidence="6" type="primary">nuoD</name>
    <name evidence="11" type="ORF">C0Q91_19350</name>
    <name evidence="10" type="ORF">C0Q92_19080</name>
    <name evidence="12" type="ORF">FRZ02_31470</name>
</gene>
<protein>
    <recommendedName>
        <fullName evidence="6">NADH-quinone oxidoreductase subunit D</fullName>
        <ecNumber evidence="6">7.1.1.-</ecNumber>
    </recommendedName>
    <alternativeName>
        <fullName evidence="6">NADH dehydrogenase I subunit D</fullName>
    </alternativeName>
    <alternativeName>
        <fullName evidence="6">NDH-1 subunit D</fullName>
    </alternativeName>
</protein>
<feature type="compositionally biased region" description="Basic and acidic residues" evidence="8">
    <location>
        <begin position="1"/>
        <end position="10"/>
    </location>
</feature>